<dbReference type="EMBL" id="BMQK01000005">
    <property type="protein sequence ID" value="GGQ58199.1"/>
    <property type="molecule type" value="Genomic_DNA"/>
</dbReference>
<dbReference type="GO" id="GO:0046677">
    <property type="term" value="P:response to antibiotic"/>
    <property type="evidence" value="ECO:0007669"/>
    <property type="project" value="InterPro"/>
</dbReference>
<evidence type="ECO:0000313" key="2">
    <source>
        <dbReference type="EMBL" id="GGQ58199.1"/>
    </source>
</evidence>
<dbReference type="InterPro" id="IPR000871">
    <property type="entry name" value="Beta-lactam_class-A"/>
</dbReference>
<dbReference type="AlphaFoldDB" id="A0A918EQJ0"/>
<name>A0A918EQJ0_9ACTN</name>
<proteinExistence type="predicted"/>
<gene>
    <name evidence="2" type="ORF">GCM10010145_30350</name>
</gene>
<accession>A0A918EQJ0</accession>
<dbReference type="PANTHER" id="PTHR35333:SF3">
    <property type="entry name" value="BETA-LACTAMASE-TYPE TRANSPEPTIDASE FOLD CONTAINING PROTEIN"/>
    <property type="match status" value="1"/>
</dbReference>
<reference evidence="2" key="2">
    <citation type="submission" date="2020-09" db="EMBL/GenBank/DDBJ databases">
        <authorList>
            <person name="Sun Q."/>
            <person name="Ohkuma M."/>
        </authorList>
    </citation>
    <scope>NUCLEOTIDE SEQUENCE</scope>
    <source>
        <strain evidence="2">JCM 3131</strain>
    </source>
</reference>
<dbReference type="SUPFAM" id="SSF56601">
    <property type="entry name" value="beta-lactamase/transpeptidase-like"/>
    <property type="match status" value="1"/>
</dbReference>
<dbReference type="InterPro" id="IPR045155">
    <property type="entry name" value="Beta-lactam_cat"/>
</dbReference>
<dbReference type="InterPro" id="IPR012338">
    <property type="entry name" value="Beta-lactam/transpept-like"/>
</dbReference>
<dbReference type="GO" id="GO:0008800">
    <property type="term" value="F:beta-lactamase activity"/>
    <property type="evidence" value="ECO:0007669"/>
    <property type="project" value="InterPro"/>
</dbReference>
<reference evidence="2" key="1">
    <citation type="journal article" date="2014" name="Int. J. Syst. Evol. Microbiol.">
        <title>Complete genome sequence of Corynebacterium casei LMG S-19264T (=DSM 44701T), isolated from a smear-ripened cheese.</title>
        <authorList>
            <consortium name="US DOE Joint Genome Institute (JGI-PGF)"/>
            <person name="Walter F."/>
            <person name="Albersmeier A."/>
            <person name="Kalinowski J."/>
            <person name="Ruckert C."/>
        </authorList>
    </citation>
    <scope>NUCLEOTIDE SEQUENCE</scope>
    <source>
        <strain evidence="2">JCM 3131</strain>
    </source>
</reference>
<keyword evidence="3" id="KW-1185">Reference proteome</keyword>
<dbReference type="Gene3D" id="3.40.710.10">
    <property type="entry name" value="DD-peptidase/beta-lactamase superfamily"/>
    <property type="match status" value="1"/>
</dbReference>
<evidence type="ECO:0000313" key="3">
    <source>
        <dbReference type="Proteomes" id="UP000620156"/>
    </source>
</evidence>
<comment type="caution">
    <text evidence="2">The sequence shown here is derived from an EMBL/GenBank/DDBJ whole genome shotgun (WGS) entry which is preliminary data.</text>
</comment>
<dbReference type="Pfam" id="PF13354">
    <property type="entry name" value="Beta-lactamase2"/>
    <property type="match status" value="1"/>
</dbReference>
<dbReference type="Proteomes" id="UP000620156">
    <property type="component" value="Unassembled WGS sequence"/>
</dbReference>
<sequence length="247" mass="25407">MEPVTAPEVNGDGLLAAALRDVAVEDGAELSVAVLDTASGRSAVYGTAQCETASIVKADILAALLLQTQDAGRELTAQEREYAAAMIEESDNASATALWRTIGGAAGLDAANERFGLTATEGGQDGLWGLTRTTAADQLVLLRQIFGDEEESELSAASRGYLQELMGGIAEGQDWGISAAGSDFALKNGWLPRTATGLWVVNSVGRVTADGEEHLVAVLSRGSTTKEKGIAMVEAAARAAVSAVSAP</sequence>
<organism evidence="2 3">
    <name type="scientific">Streptomyces ruber</name>
    <dbReference type="NCBI Taxonomy" id="83378"/>
    <lineage>
        <taxon>Bacteria</taxon>
        <taxon>Bacillati</taxon>
        <taxon>Actinomycetota</taxon>
        <taxon>Actinomycetes</taxon>
        <taxon>Kitasatosporales</taxon>
        <taxon>Streptomycetaceae</taxon>
        <taxon>Streptomyces</taxon>
    </lineage>
</organism>
<protein>
    <recommendedName>
        <fullName evidence="1">Beta-lactamase class A catalytic domain-containing protein</fullName>
    </recommendedName>
</protein>
<dbReference type="GO" id="GO:0030655">
    <property type="term" value="P:beta-lactam antibiotic catabolic process"/>
    <property type="evidence" value="ECO:0007669"/>
    <property type="project" value="InterPro"/>
</dbReference>
<feature type="domain" description="Beta-lactamase class A catalytic" evidence="1">
    <location>
        <begin position="70"/>
        <end position="219"/>
    </location>
</feature>
<evidence type="ECO:0000259" key="1">
    <source>
        <dbReference type="Pfam" id="PF13354"/>
    </source>
</evidence>
<dbReference type="PANTHER" id="PTHR35333">
    <property type="entry name" value="BETA-LACTAMASE"/>
    <property type="match status" value="1"/>
</dbReference>